<keyword evidence="2" id="KW-1185">Reference proteome</keyword>
<accession>A0A0B0NQX1</accession>
<reference evidence="2" key="1">
    <citation type="submission" date="2014-09" db="EMBL/GenBank/DDBJ databases">
        <authorList>
            <person name="Mudge J."/>
            <person name="Ramaraj T."/>
            <person name="Lindquist I.E."/>
            <person name="Bharti A.K."/>
            <person name="Sundararajan A."/>
            <person name="Cameron C.T."/>
            <person name="Woodward J.E."/>
            <person name="May G.D."/>
            <person name="Brubaker C."/>
            <person name="Broadhvest J."/>
            <person name="Wilkins T.A."/>
        </authorList>
    </citation>
    <scope>NUCLEOTIDE SEQUENCE</scope>
    <source>
        <strain evidence="2">cv. AKA8401</strain>
    </source>
</reference>
<sequence length="33" mass="4023">MMPMPCPRHGLTWYHMSLPKPYPRYGLIRELIH</sequence>
<dbReference type="EMBL" id="KN402858">
    <property type="protein sequence ID" value="KHG15057.1"/>
    <property type="molecule type" value="Genomic_DNA"/>
</dbReference>
<evidence type="ECO:0000313" key="1">
    <source>
        <dbReference type="EMBL" id="KHG15057.1"/>
    </source>
</evidence>
<evidence type="ECO:0000313" key="2">
    <source>
        <dbReference type="Proteomes" id="UP000032142"/>
    </source>
</evidence>
<gene>
    <name evidence="1" type="ORF">F383_18811</name>
</gene>
<proteinExistence type="predicted"/>
<organism evidence="1 2">
    <name type="scientific">Gossypium arboreum</name>
    <name type="common">Tree cotton</name>
    <name type="synonym">Gossypium nanking</name>
    <dbReference type="NCBI Taxonomy" id="29729"/>
    <lineage>
        <taxon>Eukaryota</taxon>
        <taxon>Viridiplantae</taxon>
        <taxon>Streptophyta</taxon>
        <taxon>Embryophyta</taxon>
        <taxon>Tracheophyta</taxon>
        <taxon>Spermatophyta</taxon>
        <taxon>Magnoliopsida</taxon>
        <taxon>eudicotyledons</taxon>
        <taxon>Gunneridae</taxon>
        <taxon>Pentapetalae</taxon>
        <taxon>rosids</taxon>
        <taxon>malvids</taxon>
        <taxon>Malvales</taxon>
        <taxon>Malvaceae</taxon>
        <taxon>Malvoideae</taxon>
        <taxon>Gossypium</taxon>
    </lineage>
</organism>
<dbReference type="AlphaFoldDB" id="A0A0B0NQX1"/>
<name>A0A0B0NQX1_GOSAR</name>
<protein>
    <submittedName>
        <fullName evidence="1">Uncharacterized protein</fullName>
    </submittedName>
</protein>
<dbReference type="Proteomes" id="UP000032142">
    <property type="component" value="Unassembled WGS sequence"/>
</dbReference>